<evidence type="ECO:0000256" key="10">
    <source>
        <dbReference type="ARBA" id="ARBA00023209"/>
    </source>
</evidence>
<evidence type="ECO:0000256" key="2">
    <source>
        <dbReference type="ARBA" id="ARBA00006675"/>
    </source>
</evidence>
<evidence type="ECO:0000256" key="9">
    <source>
        <dbReference type="ARBA" id="ARBA00023136"/>
    </source>
</evidence>
<keyword evidence="6 14" id="KW-0812">Transmembrane</keyword>
<keyword evidence="7 14" id="KW-1133">Transmembrane helix</keyword>
<keyword evidence="8" id="KW-0443">Lipid metabolism</keyword>
<feature type="transmembrane region" description="Helical" evidence="14">
    <location>
        <begin position="232"/>
        <end position="259"/>
    </location>
</feature>
<keyword evidence="10" id="KW-0594">Phospholipid biosynthesis</keyword>
<dbReference type="PANTHER" id="PTHR31201:SF1">
    <property type="entry name" value="GLYCEROPHOSPHOCHOLINE ACYLTRANSFERASE 1"/>
    <property type="match status" value="1"/>
</dbReference>
<evidence type="ECO:0000256" key="4">
    <source>
        <dbReference type="ARBA" id="ARBA00022516"/>
    </source>
</evidence>
<evidence type="ECO:0000256" key="12">
    <source>
        <dbReference type="ARBA" id="ARBA00023315"/>
    </source>
</evidence>
<dbReference type="InterPro" id="IPR021261">
    <property type="entry name" value="GPCAT"/>
</dbReference>
<feature type="transmembrane region" description="Helical" evidence="14">
    <location>
        <begin position="173"/>
        <end position="194"/>
    </location>
</feature>
<evidence type="ECO:0000256" key="1">
    <source>
        <dbReference type="ARBA" id="ARBA00004141"/>
    </source>
</evidence>
<keyword evidence="11" id="KW-1208">Phospholipid metabolism</keyword>
<feature type="transmembrane region" description="Helical" evidence="14">
    <location>
        <begin position="12"/>
        <end position="32"/>
    </location>
</feature>
<keyword evidence="12" id="KW-0012">Acyltransferase</keyword>
<feature type="transmembrane region" description="Helical" evidence="14">
    <location>
        <begin position="92"/>
        <end position="112"/>
    </location>
</feature>
<dbReference type="Pfam" id="PF10998">
    <property type="entry name" value="DUF2838"/>
    <property type="match status" value="1"/>
</dbReference>
<evidence type="ECO:0000256" key="8">
    <source>
        <dbReference type="ARBA" id="ARBA00023098"/>
    </source>
</evidence>
<evidence type="ECO:0000256" key="5">
    <source>
        <dbReference type="ARBA" id="ARBA00022679"/>
    </source>
</evidence>
<dbReference type="AlphaFoldDB" id="A0A5K3EHK2"/>
<keyword evidence="9 14" id="KW-0472">Membrane</keyword>
<evidence type="ECO:0000256" key="3">
    <source>
        <dbReference type="ARBA" id="ARBA00019082"/>
    </source>
</evidence>
<comment type="subcellular location">
    <subcellularLocation>
        <location evidence="1">Membrane</location>
        <topology evidence="1">Multi-pass membrane protein</topology>
    </subcellularLocation>
</comment>
<dbReference type="WBParaSite" id="MCU_000603-RA">
    <property type="protein sequence ID" value="MCU_000603-RA"/>
    <property type="gene ID" value="MCU_000603"/>
</dbReference>
<feature type="transmembrane region" description="Helical" evidence="14">
    <location>
        <begin position="66"/>
        <end position="86"/>
    </location>
</feature>
<dbReference type="GO" id="GO:0016746">
    <property type="term" value="F:acyltransferase activity"/>
    <property type="evidence" value="ECO:0007669"/>
    <property type="project" value="UniProtKB-KW"/>
</dbReference>
<feature type="region of interest" description="Disordered" evidence="13">
    <location>
        <begin position="297"/>
        <end position="322"/>
    </location>
</feature>
<feature type="transmembrane region" description="Helical" evidence="14">
    <location>
        <begin position="38"/>
        <end position="59"/>
    </location>
</feature>
<evidence type="ECO:0000256" key="11">
    <source>
        <dbReference type="ARBA" id="ARBA00023264"/>
    </source>
</evidence>
<evidence type="ECO:0000313" key="15">
    <source>
        <dbReference type="WBParaSite" id="MCU_000603-RA"/>
    </source>
</evidence>
<feature type="transmembrane region" description="Helical" evidence="14">
    <location>
        <begin position="124"/>
        <end position="143"/>
    </location>
</feature>
<name>A0A5K3EHK2_MESCO</name>
<proteinExistence type="inferred from homology"/>
<keyword evidence="5" id="KW-0808">Transferase</keyword>
<dbReference type="GO" id="GO:0016020">
    <property type="term" value="C:membrane"/>
    <property type="evidence" value="ECO:0007669"/>
    <property type="project" value="UniProtKB-SubCell"/>
</dbReference>
<feature type="compositionally biased region" description="Acidic residues" evidence="13">
    <location>
        <begin position="311"/>
        <end position="322"/>
    </location>
</feature>
<dbReference type="PANTHER" id="PTHR31201">
    <property type="entry name" value="OS01G0585100 PROTEIN"/>
    <property type="match status" value="1"/>
</dbReference>
<evidence type="ECO:0000256" key="6">
    <source>
        <dbReference type="ARBA" id="ARBA00022692"/>
    </source>
</evidence>
<dbReference type="GO" id="GO:0006656">
    <property type="term" value="P:phosphatidylcholine biosynthetic process"/>
    <property type="evidence" value="ECO:0007669"/>
    <property type="project" value="TreeGrafter"/>
</dbReference>
<feature type="transmembrane region" description="Helical" evidence="14">
    <location>
        <begin position="265"/>
        <end position="288"/>
    </location>
</feature>
<protein>
    <recommendedName>
        <fullName evidence="3">Glycerophosphocholine acyltransferase 1</fullName>
    </recommendedName>
</protein>
<evidence type="ECO:0000256" key="13">
    <source>
        <dbReference type="SAM" id="MobiDB-lite"/>
    </source>
</evidence>
<keyword evidence="4" id="KW-0444">Lipid biosynthesis</keyword>
<organism evidence="15">
    <name type="scientific">Mesocestoides corti</name>
    <name type="common">Flatworm</name>
    <dbReference type="NCBI Taxonomy" id="53468"/>
    <lineage>
        <taxon>Eukaryota</taxon>
        <taxon>Metazoa</taxon>
        <taxon>Spiralia</taxon>
        <taxon>Lophotrochozoa</taxon>
        <taxon>Platyhelminthes</taxon>
        <taxon>Cestoda</taxon>
        <taxon>Eucestoda</taxon>
        <taxon>Cyclophyllidea</taxon>
        <taxon>Mesocestoididae</taxon>
        <taxon>Mesocestoides</taxon>
    </lineage>
</organism>
<sequence>MEVVKTKKFIPTILVNKLTFVMSVSLLTFFVFCCVYRPSLLFFTFTIVFVLLMIFRAISYTRSNNILFMAGPCYFVNVYAFIYIWAVPYCLPVFYVLFGLANSTVYCAIVLFRNSFVFHNYDKMTSCFIHIVPPLISYCIRWFPSLSSVMWWTKFVDTKGDRRVATFNHMGDWIYMVVIPNAFFIAHTVLYFVIVHMIIKPDEKYNDNYRYLRSKYFLKWNAYQHLKPRVQIMLWMILNIVFNLLLTFVSCLAWCSFFFHSLMMIAMVIIMSWYGACYYLDYFAYLALRKAVQKPESPSINEVKESVKADDIEEGMDSDVEADDDMKRNLELSLQDSDSDFDV</sequence>
<reference evidence="15" key="1">
    <citation type="submission" date="2019-11" db="UniProtKB">
        <authorList>
            <consortium name="WormBaseParasite"/>
        </authorList>
    </citation>
    <scope>IDENTIFICATION</scope>
</reference>
<comment type="similarity">
    <text evidence="2">Belongs to the GPC1 family.</text>
</comment>
<evidence type="ECO:0000256" key="7">
    <source>
        <dbReference type="ARBA" id="ARBA00022989"/>
    </source>
</evidence>
<accession>A0A5K3EHK2</accession>
<evidence type="ECO:0000256" key="14">
    <source>
        <dbReference type="SAM" id="Phobius"/>
    </source>
</evidence>